<dbReference type="SMART" id="SM01043">
    <property type="entry name" value="BTAD"/>
    <property type="match status" value="1"/>
</dbReference>
<evidence type="ECO:0000256" key="1">
    <source>
        <dbReference type="ARBA" id="ARBA00005820"/>
    </source>
</evidence>
<dbReference type="InterPro" id="IPR001867">
    <property type="entry name" value="OmpR/PhoB-type_DNA-bd"/>
</dbReference>
<feature type="domain" description="OmpR/PhoB-type" evidence="4">
    <location>
        <begin position="1"/>
        <end position="98"/>
    </location>
</feature>
<keyword evidence="2 3" id="KW-0238">DNA-binding</keyword>
<evidence type="ECO:0000313" key="5">
    <source>
        <dbReference type="EMBL" id="SEN04033.1"/>
    </source>
</evidence>
<dbReference type="Proteomes" id="UP000198953">
    <property type="component" value="Unassembled WGS sequence"/>
</dbReference>
<dbReference type="CDD" id="cd00383">
    <property type="entry name" value="trans_reg_C"/>
    <property type="match status" value="1"/>
</dbReference>
<proteinExistence type="inferred from homology"/>
<dbReference type="Gene3D" id="3.40.50.300">
    <property type="entry name" value="P-loop containing nucleotide triphosphate hydrolases"/>
    <property type="match status" value="1"/>
</dbReference>
<sequence>MALRVNVLGPIAAEIDGVDVPLGGPRQRAVLAVLVAARGQVVSAERVLDAAWGDEDPPTMPTLHSYIARLRKALEPERANRSPSGVLARVGNGYTLRVDADAVDAERFVRLVGEGRALLESGEAAAASDVLTEAVGLWGGQPYGEFAGVAFAVPEIARLEGLYLSARESLFEAQLALGRHAAAVPELEKLTAEQPMSERGWELLVLALYRSGRQGDALAALRTARRVLAEELGIDPGPALRELEAAVLAQDDALRPEPAPPPRPTAGNLPFPVTGLVGRVAETAQVGALLREHRLVTLAGPGGIGKTRLALEAARERGDADGPWLVELAGLRDPALLADAIAEVLGLSGSATPQRLVLALRGRRTLLVLDNCEHLVDAVREVVTVLLGGAGELRVLATSREALGVPGEALYEVPPLSTSEAGELFVSRARAAAPGWEPSAAELGQVGRLCAGLDGLPLAVELAAGQCRVLSVEQILASMDDRFSVLAAGHRTMARTVEWSYDLLAAPERELFHRLSVFAGGFDLDAASAVCGRPVLEGVAALVRKSLLSVEPGTSPRRYRMLETLKEFARARQDAAALASAQEAHRSWVLARAEAAEARLRGEQAVPAMDLLIADQAEHRAAFTSALLAGDGEYALRLGGALSWFWYRRGHVAEGLACLSAAMDLSPDAPPAVRSRPLIGMAGLHYLVGDFAAAHERARQAAEVARAAGDLVAEAQGITYGALFGGIRGVPNAVADVRAALDLARVAGMGWLEAEALMSLGMLLMFAGQVEAAREPLIESIEVATAHAHTFVLGSSTWLMMKIDLRLGRADRVIAKAAPTLRRVHEDRDITSWLVIAHTVAAALALTGSPRDGARLLGAVEANATRIGFSPVEMDPLEAPARVEAVHRALPPEELSACLREGSSMSFPQVHALLDRLLVH</sequence>
<evidence type="ECO:0000256" key="2">
    <source>
        <dbReference type="ARBA" id="ARBA00023125"/>
    </source>
</evidence>
<organism evidence="5 6">
    <name type="scientific">Nonomuraea pusilla</name>
    <dbReference type="NCBI Taxonomy" id="46177"/>
    <lineage>
        <taxon>Bacteria</taxon>
        <taxon>Bacillati</taxon>
        <taxon>Actinomycetota</taxon>
        <taxon>Actinomycetes</taxon>
        <taxon>Streptosporangiales</taxon>
        <taxon>Streptosporangiaceae</taxon>
        <taxon>Nonomuraea</taxon>
    </lineage>
</organism>
<dbReference type="RefSeq" id="WP_055508864.1">
    <property type="nucleotide sequence ID" value="NZ_BBZG01000006.1"/>
</dbReference>
<dbReference type="Gene3D" id="1.25.40.10">
    <property type="entry name" value="Tetratricopeptide repeat domain"/>
    <property type="match status" value="2"/>
</dbReference>
<name>A0A1H8D9S1_9ACTN</name>
<dbReference type="EMBL" id="FOBF01000021">
    <property type="protein sequence ID" value="SEN04033.1"/>
    <property type="molecule type" value="Genomic_DNA"/>
</dbReference>
<dbReference type="AlphaFoldDB" id="A0A1H8D9S1"/>
<evidence type="ECO:0000259" key="4">
    <source>
        <dbReference type="PROSITE" id="PS51755"/>
    </source>
</evidence>
<dbReference type="InterPro" id="IPR058852">
    <property type="entry name" value="HTH_77"/>
</dbReference>
<evidence type="ECO:0000313" key="6">
    <source>
        <dbReference type="Proteomes" id="UP000198953"/>
    </source>
</evidence>
<feature type="DNA-binding region" description="OmpR/PhoB-type" evidence="3">
    <location>
        <begin position="1"/>
        <end position="98"/>
    </location>
</feature>
<dbReference type="SMART" id="SM00862">
    <property type="entry name" value="Trans_reg_C"/>
    <property type="match status" value="1"/>
</dbReference>
<dbReference type="PANTHER" id="PTHR47691:SF3">
    <property type="entry name" value="HTH-TYPE TRANSCRIPTIONAL REGULATOR RV0890C-RELATED"/>
    <property type="match status" value="1"/>
</dbReference>
<dbReference type="Pfam" id="PF00486">
    <property type="entry name" value="Trans_reg_C"/>
    <property type="match status" value="1"/>
</dbReference>
<dbReference type="GO" id="GO:0000160">
    <property type="term" value="P:phosphorelay signal transduction system"/>
    <property type="evidence" value="ECO:0007669"/>
    <property type="project" value="InterPro"/>
</dbReference>
<dbReference type="InterPro" id="IPR005158">
    <property type="entry name" value="BTAD"/>
</dbReference>
<dbReference type="SUPFAM" id="SSF46894">
    <property type="entry name" value="C-terminal effector domain of the bipartite response regulators"/>
    <property type="match status" value="1"/>
</dbReference>
<evidence type="ECO:0000256" key="3">
    <source>
        <dbReference type="PROSITE-ProRule" id="PRU01091"/>
    </source>
</evidence>
<dbReference type="GO" id="GO:0043531">
    <property type="term" value="F:ADP binding"/>
    <property type="evidence" value="ECO:0007669"/>
    <property type="project" value="InterPro"/>
</dbReference>
<gene>
    <name evidence="5" type="ORF">SAMN05660976_06661</name>
</gene>
<dbReference type="Pfam" id="PF25872">
    <property type="entry name" value="HTH_77"/>
    <property type="match status" value="1"/>
</dbReference>
<dbReference type="PRINTS" id="PR00364">
    <property type="entry name" value="DISEASERSIST"/>
</dbReference>
<reference evidence="5 6" key="1">
    <citation type="submission" date="2016-10" db="EMBL/GenBank/DDBJ databases">
        <authorList>
            <person name="de Groot N.N."/>
        </authorList>
    </citation>
    <scope>NUCLEOTIDE SEQUENCE [LARGE SCALE GENOMIC DNA]</scope>
    <source>
        <strain evidence="5 6">DSM 43357</strain>
    </source>
</reference>
<dbReference type="SUPFAM" id="SSF52540">
    <property type="entry name" value="P-loop containing nucleoside triphosphate hydrolases"/>
    <property type="match status" value="1"/>
</dbReference>
<dbReference type="Pfam" id="PF03704">
    <property type="entry name" value="BTAD"/>
    <property type="match status" value="1"/>
</dbReference>
<protein>
    <submittedName>
        <fullName evidence="5">Predicted ATPase</fullName>
    </submittedName>
</protein>
<dbReference type="GO" id="GO:0006355">
    <property type="term" value="P:regulation of DNA-templated transcription"/>
    <property type="evidence" value="ECO:0007669"/>
    <property type="project" value="InterPro"/>
</dbReference>
<keyword evidence="6" id="KW-1185">Reference proteome</keyword>
<dbReference type="PROSITE" id="PS51755">
    <property type="entry name" value="OMPR_PHOB"/>
    <property type="match status" value="1"/>
</dbReference>
<dbReference type="CDD" id="cd15831">
    <property type="entry name" value="BTAD"/>
    <property type="match status" value="1"/>
</dbReference>
<dbReference type="GO" id="GO:0003677">
    <property type="term" value="F:DNA binding"/>
    <property type="evidence" value="ECO:0007669"/>
    <property type="project" value="UniProtKB-UniRule"/>
</dbReference>
<dbReference type="InterPro" id="IPR016032">
    <property type="entry name" value="Sig_transdc_resp-reg_C-effctor"/>
</dbReference>
<dbReference type="SUPFAM" id="SSF48452">
    <property type="entry name" value="TPR-like"/>
    <property type="match status" value="2"/>
</dbReference>
<dbReference type="PANTHER" id="PTHR47691">
    <property type="entry name" value="REGULATOR-RELATED"/>
    <property type="match status" value="1"/>
</dbReference>
<dbReference type="Gene3D" id="1.10.10.10">
    <property type="entry name" value="Winged helix-like DNA-binding domain superfamily/Winged helix DNA-binding domain"/>
    <property type="match status" value="1"/>
</dbReference>
<dbReference type="InterPro" id="IPR036388">
    <property type="entry name" value="WH-like_DNA-bd_sf"/>
</dbReference>
<dbReference type="InterPro" id="IPR011990">
    <property type="entry name" value="TPR-like_helical_dom_sf"/>
</dbReference>
<dbReference type="STRING" id="46177.SAMN05660976_06661"/>
<accession>A0A1H8D9S1</accession>
<dbReference type="InterPro" id="IPR027417">
    <property type="entry name" value="P-loop_NTPase"/>
</dbReference>
<dbReference type="OrthoDB" id="33864at2"/>
<comment type="similarity">
    <text evidence="1">Belongs to the AfsR/DnrI/RedD regulatory family.</text>
</comment>